<comment type="cofactor">
    <cofactor evidence="8">
        <name>Zn(2+)</name>
        <dbReference type="ChEBI" id="CHEBI:29105"/>
    </cofactor>
    <text evidence="8">Binds 2 zinc ions per subunit.</text>
</comment>
<dbReference type="GO" id="GO:0006269">
    <property type="term" value="P:DNA replication, synthesis of primer"/>
    <property type="evidence" value="ECO:0007669"/>
    <property type="project" value="UniProtKB-KW"/>
</dbReference>
<reference evidence="12" key="1">
    <citation type="submission" date="2016-10" db="EMBL/GenBank/DDBJ databases">
        <authorList>
            <person name="Varghese N."/>
            <person name="Submissions S."/>
        </authorList>
    </citation>
    <scope>NUCLEOTIDE SEQUENCE [LARGE SCALE GENOMIC DNA]</scope>
    <source>
        <strain evidence="12">DSM 19083</strain>
    </source>
</reference>
<keyword evidence="4 8" id="KW-0547">Nucleotide-binding</keyword>
<dbReference type="GO" id="GO:0043138">
    <property type="term" value="F:3'-5' DNA helicase activity"/>
    <property type="evidence" value="ECO:0007669"/>
    <property type="project" value="TreeGrafter"/>
</dbReference>
<dbReference type="InterPro" id="IPR027417">
    <property type="entry name" value="P-loop_NTPase"/>
</dbReference>
<feature type="binding site" evidence="8">
    <location>
        <position position="471"/>
    </location>
    <ligand>
        <name>Zn(2+)</name>
        <dbReference type="ChEBI" id="CHEBI:29105"/>
        <label>2</label>
    </ligand>
</feature>
<evidence type="ECO:0000256" key="2">
    <source>
        <dbReference type="ARBA" id="ARBA00022705"/>
    </source>
</evidence>
<evidence type="ECO:0000256" key="5">
    <source>
        <dbReference type="ARBA" id="ARBA00022833"/>
    </source>
</evidence>
<evidence type="ECO:0000256" key="7">
    <source>
        <dbReference type="ARBA" id="ARBA00023125"/>
    </source>
</evidence>
<dbReference type="AlphaFoldDB" id="A0A1I2FDJ8"/>
<organism evidence="11 12">
    <name type="scientific">Flavimobilis marinus</name>
    <dbReference type="NCBI Taxonomy" id="285351"/>
    <lineage>
        <taxon>Bacteria</taxon>
        <taxon>Bacillati</taxon>
        <taxon>Actinomycetota</taxon>
        <taxon>Actinomycetes</taxon>
        <taxon>Micrococcales</taxon>
        <taxon>Jonesiaceae</taxon>
        <taxon>Flavimobilis</taxon>
    </lineage>
</organism>
<evidence type="ECO:0000256" key="8">
    <source>
        <dbReference type="HAMAP-Rule" id="MF_00983"/>
    </source>
</evidence>
<feature type="binding site" evidence="8">
    <location>
        <position position="450"/>
    </location>
    <ligand>
        <name>Zn(2+)</name>
        <dbReference type="ChEBI" id="CHEBI:29105"/>
        <label>2</label>
    </ligand>
</feature>
<dbReference type="InterPro" id="IPR042115">
    <property type="entry name" value="PriA_3primeBD_sf"/>
</dbReference>
<comment type="subunit">
    <text evidence="8">Component of the replication restart primosome.</text>
</comment>
<feature type="binding site" evidence="8">
    <location>
        <position position="444"/>
    </location>
    <ligand>
        <name>Zn(2+)</name>
        <dbReference type="ChEBI" id="CHEBI:29105"/>
        <label>1</label>
    </ligand>
</feature>
<dbReference type="GO" id="GO:1990077">
    <property type="term" value="C:primosome complex"/>
    <property type="evidence" value="ECO:0007669"/>
    <property type="project" value="UniProtKB-UniRule"/>
</dbReference>
<dbReference type="InterPro" id="IPR041222">
    <property type="entry name" value="PriA_3primeBD"/>
</dbReference>
<evidence type="ECO:0000313" key="11">
    <source>
        <dbReference type="EMBL" id="SFF03073.1"/>
    </source>
</evidence>
<accession>A0A1I2FDJ8</accession>
<dbReference type="HAMAP" id="MF_00983">
    <property type="entry name" value="PriA"/>
    <property type="match status" value="1"/>
</dbReference>
<dbReference type="Pfam" id="PF17764">
    <property type="entry name" value="PriA_3primeBD"/>
    <property type="match status" value="1"/>
</dbReference>
<feature type="binding site" evidence="8">
    <location>
        <position position="441"/>
    </location>
    <ligand>
        <name>Zn(2+)</name>
        <dbReference type="ChEBI" id="CHEBI:29105"/>
        <label>1</label>
    </ligand>
</feature>
<keyword evidence="1 8" id="KW-0639">Primosome</keyword>
<evidence type="ECO:0000256" key="1">
    <source>
        <dbReference type="ARBA" id="ARBA00022515"/>
    </source>
</evidence>
<keyword evidence="2 8" id="KW-0235">DNA replication</keyword>
<dbReference type="Proteomes" id="UP000198520">
    <property type="component" value="Unassembled WGS sequence"/>
</dbReference>
<dbReference type="GO" id="GO:0006310">
    <property type="term" value="P:DNA recombination"/>
    <property type="evidence" value="ECO:0007669"/>
    <property type="project" value="InterPro"/>
</dbReference>
<evidence type="ECO:0000256" key="9">
    <source>
        <dbReference type="SAM" id="MobiDB-lite"/>
    </source>
</evidence>
<evidence type="ECO:0000313" key="12">
    <source>
        <dbReference type="Proteomes" id="UP000198520"/>
    </source>
</evidence>
<dbReference type="PANTHER" id="PTHR30580">
    <property type="entry name" value="PRIMOSOMAL PROTEIN N"/>
    <property type="match status" value="1"/>
</dbReference>
<dbReference type="Gene3D" id="3.40.50.300">
    <property type="entry name" value="P-loop containing nucleotide triphosphate hydrolases"/>
    <property type="match status" value="1"/>
</dbReference>
<name>A0A1I2FDJ8_9MICO</name>
<evidence type="ECO:0000256" key="3">
    <source>
        <dbReference type="ARBA" id="ARBA00022723"/>
    </source>
</evidence>
<feature type="region of interest" description="Disordered" evidence="9">
    <location>
        <begin position="158"/>
        <end position="178"/>
    </location>
</feature>
<evidence type="ECO:0000256" key="6">
    <source>
        <dbReference type="ARBA" id="ARBA00022840"/>
    </source>
</evidence>
<dbReference type="GO" id="GO:0006302">
    <property type="term" value="P:double-strand break repair"/>
    <property type="evidence" value="ECO:0007669"/>
    <property type="project" value="InterPro"/>
</dbReference>
<dbReference type="GO" id="GO:0008270">
    <property type="term" value="F:zinc ion binding"/>
    <property type="evidence" value="ECO:0007669"/>
    <property type="project" value="UniProtKB-UniRule"/>
</dbReference>
<sequence length="718" mass="74209">MWTSCARLSVASDTITRVTEPAAQQPALPGMPVRRSRAVGAQDIEPATVDPVARVVVDVPVPHLDRLFDYLVPSSMADAAQPGTRVKVRFGAKDVDGYVVERAGASDHTGTLAFLRRVVSAEPVLTPATLALCRAVADHYAGTLPDVLRLAIPGRHARTEDAERPAGSAPEPTAAAPVPGESASAWAAYAGGAAFVQHVQAGHAPRAVWTALPAAELDPEAATHGWAVALAQLLRACHDVARGAIVVLPDGRDVARLQVELERLGLPVVGRNGGAVGRLVADDGPAARYRSFLAALRGDVRIVIGTRAAAFAPVQDLGLVVCWDDADPNHREQRSPAPHSREVLALRSELEDCALLIGSPARSAPAQALVAAGWVQEIVADRATVRARAPRVRALTSAELASEGAVARIPSAAWRLLRDGLERGPVLVQVPRKGYVPVVVCQGCREAARCRECHGPLGLGAVAGDPQCGWCGRLAAGWRCPECAGTQLRFARIGSDRTAEELGRAFPGATVRVSGASTGVLDALPSRPALVVATPGAEPAVAGGYAAAVLLDAALASLGMSMFATHDALHRWISAAQLVRPSGQGGIVALVGDGDPAATAALVRWDPAGFAARDHAERVELGLPPAVRVASVTGDRMSVAAFLDRLTLPPGGAVLGPVELAAEAGESTLAGAPVRAIVRAPRGQGRALAHAVKGALGGRTARKDPGAVVVQLDPAELL</sequence>
<keyword evidence="7 8" id="KW-0238">DNA-binding</keyword>
<dbReference type="PROSITE" id="PS00202">
    <property type="entry name" value="RUBREDOXIN"/>
    <property type="match status" value="1"/>
</dbReference>
<evidence type="ECO:0000256" key="4">
    <source>
        <dbReference type="ARBA" id="ARBA00022741"/>
    </source>
</evidence>
<comment type="function">
    <text evidence="8">Initiates the restart of stalled replication forks, which reloads the replicative helicase on sites other than the origin of replication. Recognizes and binds to abandoned replication forks and remodels them to uncover a helicase loading site. Promotes assembly of the primosome at these replication forks.</text>
</comment>
<dbReference type="STRING" id="285351.SAMN04488035_1253"/>
<comment type="caution">
    <text evidence="8">As this protein does not have any detectable helicase domains, it probably does not have helicase activity.</text>
</comment>
<keyword evidence="11" id="KW-0347">Helicase</keyword>
<dbReference type="InterPro" id="IPR005259">
    <property type="entry name" value="PriA"/>
</dbReference>
<gene>
    <name evidence="8" type="primary">priA</name>
    <name evidence="11" type="ORF">SAMN04488035_1253</name>
</gene>
<keyword evidence="11" id="KW-0378">Hydrolase</keyword>
<comment type="similarity">
    <text evidence="8">Belongs to the helicase family. PriA subfamily.</text>
</comment>
<feature type="domain" description="Primosomal protein N' 3' DNA-binding" evidence="10">
    <location>
        <begin position="54"/>
        <end position="153"/>
    </location>
</feature>
<feature type="binding site" evidence="8">
    <location>
        <position position="453"/>
    </location>
    <ligand>
        <name>Zn(2+)</name>
        <dbReference type="ChEBI" id="CHEBI:29105"/>
        <label>2</label>
    </ligand>
</feature>
<dbReference type="GO" id="GO:0005524">
    <property type="term" value="F:ATP binding"/>
    <property type="evidence" value="ECO:0007669"/>
    <property type="project" value="UniProtKB-UniRule"/>
</dbReference>
<feature type="binding site" evidence="8">
    <location>
        <position position="468"/>
    </location>
    <ligand>
        <name>Zn(2+)</name>
        <dbReference type="ChEBI" id="CHEBI:29105"/>
        <label>2</label>
    </ligand>
</feature>
<keyword evidence="6 8" id="KW-0067">ATP-binding</keyword>
<dbReference type="GO" id="GO:0003677">
    <property type="term" value="F:DNA binding"/>
    <property type="evidence" value="ECO:0007669"/>
    <property type="project" value="UniProtKB-UniRule"/>
</dbReference>
<protein>
    <recommendedName>
        <fullName evidence="8">Probable replication restart protein PriA</fullName>
    </recommendedName>
    <alternativeName>
        <fullName evidence="8">Putative ATP-dependent DNA helicase PriA</fullName>
    </alternativeName>
</protein>
<dbReference type="Gene3D" id="3.40.1440.60">
    <property type="entry name" value="PriA, 3(prime) DNA-binding domain"/>
    <property type="match status" value="1"/>
</dbReference>
<dbReference type="InterPro" id="IPR018527">
    <property type="entry name" value="Rubredoxin_Fe_BS"/>
</dbReference>
<evidence type="ECO:0000259" key="10">
    <source>
        <dbReference type="Pfam" id="PF17764"/>
    </source>
</evidence>
<dbReference type="PANTHER" id="PTHR30580:SF0">
    <property type="entry name" value="PRIMOSOMAL PROTEIN N"/>
    <property type="match status" value="1"/>
</dbReference>
<keyword evidence="3 8" id="KW-0479">Metal-binding</keyword>
<keyword evidence="5 8" id="KW-0862">Zinc</keyword>
<keyword evidence="12" id="KW-1185">Reference proteome</keyword>
<dbReference type="GO" id="GO:0006270">
    <property type="term" value="P:DNA replication initiation"/>
    <property type="evidence" value="ECO:0007669"/>
    <property type="project" value="TreeGrafter"/>
</dbReference>
<feature type="binding site" evidence="8">
    <location>
        <position position="483"/>
    </location>
    <ligand>
        <name>Zn(2+)</name>
        <dbReference type="ChEBI" id="CHEBI:29105"/>
        <label>1</label>
    </ligand>
</feature>
<dbReference type="EMBL" id="FONZ01000002">
    <property type="protein sequence ID" value="SFF03073.1"/>
    <property type="molecule type" value="Genomic_DNA"/>
</dbReference>
<proteinExistence type="inferred from homology"/>
<feature type="binding site" evidence="8">
    <location>
        <position position="480"/>
    </location>
    <ligand>
        <name>Zn(2+)</name>
        <dbReference type="ChEBI" id="CHEBI:29105"/>
        <label>1</label>
    </ligand>
</feature>